<feature type="domain" description="4Fe-4S ferredoxin-type" evidence="4">
    <location>
        <begin position="141"/>
        <end position="170"/>
    </location>
</feature>
<dbReference type="AlphaFoldDB" id="A0A7C3GRQ8"/>
<name>A0A7C3GRQ8_9BACT</name>
<protein>
    <submittedName>
        <fullName evidence="5">4Fe-4S dicluster domain-containing protein</fullName>
    </submittedName>
</protein>
<evidence type="ECO:0000259" key="4">
    <source>
        <dbReference type="PROSITE" id="PS51379"/>
    </source>
</evidence>
<evidence type="ECO:0000313" key="5">
    <source>
        <dbReference type="EMBL" id="HFC98120.1"/>
    </source>
</evidence>
<dbReference type="GO" id="GO:0051536">
    <property type="term" value="F:iron-sulfur cluster binding"/>
    <property type="evidence" value="ECO:0007669"/>
    <property type="project" value="UniProtKB-KW"/>
</dbReference>
<dbReference type="PANTHER" id="PTHR43255:SF2">
    <property type="entry name" value="HETERODISULFIDE REDUCTASE RELATED PROTEIN"/>
    <property type="match status" value="1"/>
</dbReference>
<accession>A0A7C3GRQ8</accession>
<evidence type="ECO:0000256" key="2">
    <source>
        <dbReference type="ARBA" id="ARBA00023004"/>
    </source>
</evidence>
<dbReference type="EMBL" id="DRMH01000083">
    <property type="protein sequence ID" value="HFC98120.1"/>
    <property type="molecule type" value="Genomic_DNA"/>
</dbReference>
<dbReference type="Pfam" id="PF13183">
    <property type="entry name" value="Fer4_8"/>
    <property type="match status" value="1"/>
</dbReference>
<dbReference type="InterPro" id="IPR017896">
    <property type="entry name" value="4Fe4S_Fe-S-bd"/>
</dbReference>
<dbReference type="PROSITE" id="PS51379">
    <property type="entry name" value="4FE4S_FER_2"/>
    <property type="match status" value="3"/>
</dbReference>
<gene>
    <name evidence="5" type="ORF">ENJ40_06660</name>
</gene>
<evidence type="ECO:0000256" key="1">
    <source>
        <dbReference type="ARBA" id="ARBA00022723"/>
    </source>
</evidence>
<reference evidence="5" key="1">
    <citation type="journal article" date="2020" name="mSystems">
        <title>Genome- and Community-Level Interaction Insights into Carbon Utilization and Element Cycling Functions of Hydrothermarchaeota in Hydrothermal Sediment.</title>
        <authorList>
            <person name="Zhou Z."/>
            <person name="Liu Y."/>
            <person name="Xu W."/>
            <person name="Pan J."/>
            <person name="Luo Z.H."/>
            <person name="Li M."/>
        </authorList>
    </citation>
    <scope>NUCLEOTIDE SEQUENCE [LARGE SCALE GENOMIC DNA]</scope>
    <source>
        <strain evidence="5">HyVt-483</strain>
    </source>
</reference>
<dbReference type="InterPro" id="IPR009051">
    <property type="entry name" value="Helical_ferredxn"/>
</dbReference>
<dbReference type="PANTHER" id="PTHR43255">
    <property type="entry name" value="IRON-SULFUR-BINDING OXIDOREDUCTASE FADF-RELATED-RELATED"/>
    <property type="match status" value="1"/>
</dbReference>
<dbReference type="InterPro" id="IPR017900">
    <property type="entry name" value="4Fe4S_Fe_S_CS"/>
</dbReference>
<dbReference type="GO" id="GO:0005886">
    <property type="term" value="C:plasma membrane"/>
    <property type="evidence" value="ECO:0007669"/>
    <property type="project" value="TreeGrafter"/>
</dbReference>
<dbReference type="Proteomes" id="UP000886043">
    <property type="component" value="Unassembled WGS sequence"/>
</dbReference>
<dbReference type="PROSITE" id="PS00198">
    <property type="entry name" value="4FE4S_FER_1"/>
    <property type="match status" value="1"/>
</dbReference>
<keyword evidence="2" id="KW-0408">Iron</keyword>
<dbReference type="SUPFAM" id="SSF54862">
    <property type="entry name" value="4Fe-4S ferredoxins"/>
    <property type="match status" value="1"/>
</dbReference>
<dbReference type="Pfam" id="PF13187">
    <property type="entry name" value="Fer4_9"/>
    <property type="match status" value="1"/>
</dbReference>
<feature type="domain" description="4Fe-4S ferredoxin-type" evidence="4">
    <location>
        <begin position="15"/>
        <end position="43"/>
    </location>
</feature>
<sequence>MKLELSREWIPEVEGLPETYSQCFRCGACSGICPVKKVRRDFDPRVIVHATVLGLREKLFATPILWHCSQCQSCVPVCPMEVKPAEVIRALREYALRSGLADEDTLFEAGRLARVNPGKCIVCLTCVRVCPFGAPSIREEGYAVIDPAKCHACGICVRECPARAIELQPAAEFEILRYGGVS</sequence>
<keyword evidence="3" id="KW-0411">Iron-sulfur</keyword>
<keyword evidence="1" id="KW-0479">Metal-binding</keyword>
<evidence type="ECO:0000256" key="3">
    <source>
        <dbReference type="ARBA" id="ARBA00023014"/>
    </source>
</evidence>
<dbReference type="InterPro" id="IPR051460">
    <property type="entry name" value="HdrC_iron-sulfur_subunit"/>
</dbReference>
<dbReference type="Gene3D" id="1.10.1060.10">
    <property type="entry name" value="Alpha-helical ferredoxin"/>
    <property type="match status" value="1"/>
</dbReference>
<comment type="caution">
    <text evidence="5">The sequence shown here is derived from an EMBL/GenBank/DDBJ whole genome shotgun (WGS) entry which is preliminary data.</text>
</comment>
<dbReference type="Gene3D" id="3.30.70.20">
    <property type="match status" value="2"/>
</dbReference>
<proteinExistence type="predicted"/>
<dbReference type="GO" id="GO:0046872">
    <property type="term" value="F:metal ion binding"/>
    <property type="evidence" value="ECO:0007669"/>
    <property type="project" value="UniProtKB-KW"/>
</dbReference>
<organism evidence="5">
    <name type="scientific">Thermosulfurimonas dismutans</name>
    <dbReference type="NCBI Taxonomy" id="999894"/>
    <lineage>
        <taxon>Bacteria</taxon>
        <taxon>Pseudomonadati</taxon>
        <taxon>Thermodesulfobacteriota</taxon>
        <taxon>Thermodesulfobacteria</taxon>
        <taxon>Thermodesulfobacteriales</taxon>
        <taxon>Thermodesulfobacteriaceae</taxon>
        <taxon>Thermosulfurimonas</taxon>
    </lineage>
</organism>
<feature type="domain" description="4Fe-4S ferredoxin-type" evidence="4">
    <location>
        <begin position="111"/>
        <end position="140"/>
    </location>
</feature>